<keyword evidence="2" id="KW-1185">Reference proteome</keyword>
<name>A0A0N5AED1_9BILA</name>
<feature type="compositionally biased region" description="Low complexity" evidence="1">
    <location>
        <begin position="37"/>
        <end position="69"/>
    </location>
</feature>
<dbReference type="WBParaSite" id="SMUV_0000258101-mRNA-1">
    <property type="protein sequence ID" value="SMUV_0000258101-mRNA-1"/>
    <property type="gene ID" value="SMUV_0000258101"/>
</dbReference>
<feature type="compositionally biased region" description="Low complexity" evidence="1">
    <location>
        <begin position="1"/>
        <end position="15"/>
    </location>
</feature>
<feature type="compositionally biased region" description="Basic residues" evidence="1">
    <location>
        <begin position="78"/>
        <end position="89"/>
    </location>
</feature>
<evidence type="ECO:0000256" key="1">
    <source>
        <dbReference type="SAM" id="MobiDB-lite"/>
    </source>
</evidence>
<reference evidence="3" key="1">
    <citation type="submission" date="2017-02" db="UniProtKB">
        <authorList>
            <consortium name="WormBaseParasite"/>
        </authorList>
    </citation>
    <scope>IDENTIFICATION</scope>
</reference>
<evidence type="ECO:0000313" key="3">
    <source>
        <dbReference type="WBParaSite" id="SMUV_0000258101-mRNA-1"/>
    </source>
</evidence>
<dbReference type="AlphaFoldDB" id="A0A0N5AED1"/>
<proteinExistence type="predicted"/>
<feature type="compositionally biased region" description="Low complexity" evidence="1">
    <location>
        <begin position="90"/>
        <end position="99"/>
    </location>
</feature>
<sequence length="138" mass="15333">MDNKASAAASENSSSPIHKPKLKHRSDYTFSENYLKSSSPSESSSITSGRSTAIDLPLETPTSLTPLPTIDKPETGKRKSATPKSRQSRSKSLSRISQRPLQLPRNENFSIFYKWIFDGKDSNDNVQIAEQLLFSVSK</sequence>
<feature type="region of interest" description="Disordered" evidence="1">
    <location>
        <begin position="1"/>
        <end position="101"/>
    </location>
</feature>
<protein>
    <submittedName>
        <fullName evidence="3">Uncharacterized protein</fullName>
    </submittedName>
</protein>
<evidence type="ECO:0000313" key="2">
    <source>
        <dbReference type="Proteomes" id="UP000046393"/>
    </source>
</evidence>
<accession>A0A0N5AED1</accession>
<dbReference type="Proteomes" id="UP000046393">
    <property type="component" value="Unplaced"/>
</dbReference>
<organism evidence="2 3">
    <name type="scientific">Syphacia muris</name>
    <dbReference type="NCBI Taxonomy" id="451379"/>
    <lineage>
        <taxon>Eukaryota</taxon>
        <taxon>Metazoa</taxon>
        <taxon>Ecdysozoa</taxon>
        <taxon>Nematoda</taxon>
        <taxon>Chromadorea</taxon>
        <taxon>Rhabditida</taxon>
        <taxon>Spirurina</taxon>
        <taxon>Oxyuridomorpha</taxon>
        <taxon>Oxyuroidea</taxon>
        <taxon>Oxyuridae</taxon>
        <taxon>Syphacia</taxon>
    </lineage>
</organism>